<dbReference type="AlphaFoldDB" id="A0A3N5BQM8"/>
<organism evidence="2 3">
    <name type="scientific">Thermodesulfitimonas autotrophica</name>
    <dbReference type="NCBI Taxonomy" id="1894989"/>
    <lineage>
        <taxon>Bacteria</taxon>
        <taxon>Bacillati</taxon>
        <taxon>Bacillota</taxon>
        <taxon>Clostridia</taxon>
        <taxon>Thermoanaerobacterales</taxon>
        <taxon>Thermoanaerobacteraceae</taxon>
        <taxon>Thermodesulfitimonas</taxon>
    </lineage>
</organism>
<accession>A0A3N5BQM8</accession>
<protein>
    <recommendedName>
        <fullName evidence="1">DUF6385 domain-containing protein</fullName>
    </recommendedName>
</protein>
<feature type="domain" description="DUF6385" evidence="1">
    <location>
        <begin position="164"/>
        <end position="242"/>
    </location>
</feature>
<reference evidence="2 3" key="1">
    <citation type="submission" date="2018-11" db="EMBL/GenBank/DDBJ databases">
        <title>Genomic Encyclopedia of Type Strains, Phase IV (KMG-IV): sequencing the most valuable type-strain genomes for metagenomic binning, comparative biology and taxonomic classification.</title>
        <authorList>
            <person name="Goeker M."/>
        </authorList>
    </citation>
    <scope>NUCLEOTIDE SEQUENCE [LARGE SCALE GENOMIC DNA]</scope>
    <source>
        <strain evidence="2 3">DSM 102936</strain>
    </source>
</reference>
<evidence type="ECO:0000313" key="2">
    <source>
        <dbReference type="EMBL" id="RPF49892.1"/>
    </source>
</evidence>
<dbReference type="Pfam" id="PF19912">
    <property type="entry name" value="DUF6385"/>
    <property type="match status" value="1"/>
</dbReference>
<dbReference type="RefSeq" id="WP_123928077.1">
    <property type="nucleotide sequence ID" value="NZ_RKRE01000001.1"/>
</dbReference>
<proteinExistence type="predicted"/>
<gene>
    <name evidence="2" type="ORF">EDD75_0718</name>
</gene>
<comment type="caution">
    <text evidence="2">The sequence shown here is derived from an EMBL/GenBank/DDBJ whole genome shotgun (WGS) entry which is preliminary data.</text>
</comment>
<sequence>MPNFKVFQDVADEMRVKIFGSEDVALNTDTGGRLAITSPGLAITTGTGSLAVSIGTGDLPVTSAGLAITTGAGALAVSIGTGNVPVTSTGLAITTGAGALSVSIGTGDLPVTSAGLAITTGTGSLSVCIGTGIVGTAINSRTILDTSEDITVTTVYAPAVTTNVLEYITYTLAAVNTGTTAAQVKVQISPNNTSWIDDGTAVTVDAGALVTLVPSVFLKYVRLAAIATTTSATLTAFIQGQK</sequence>
<dbReference type="InterPro" id="IPR045965">
    <property type="entry name" value="DUF6385"/>
</dbReference>
<dbReference type="EMBL" id="RKRE01000001">
    <property type="protein sequence ID" value="RPF49892.1"/>
    <property type="molecule type" value="Genomic_DNA"/>
</dbReference>
<evidence type="ECO:0000313" key="3">
    <source>
        <dbReference type="Proteomes" id="UP000282654"/>
    </source>
</evidence>
<keyword evidence="3" id="KW-1185">Reference proteome</keyword>
<dbReference type="OrthoDB" id="1808778at2"/>
<evidence type="ECO:0000259" key="1">
    <source>
        <dbReference type="Pfam" id="PF19912"/>
    </source>
</evidence>
<name>A0A3N5BQM8_9THEO</name>
<dbReference type="Proteomes" id="UP000282654">
    <property type="component" value="Unassembled WGS sequence"/>
</dbReference>